<evidence type="ECO:0000313" key="4">
    <source>
        <dbReference type="EMBL" id="CAA7037256.1"/>
    </source>
</evidence>
<dbReference type="Gene3D" id="3.30.70.2890">
    <property type="entry name" value="XS domain"/>
    <property type="match status" value="1"/>
</dbReference>
<dbReference type="PANTHER" id="PTHR21596:SF54">
    <property type="entry name" value="TRANSCRIPTION REGULATOR-LIKE"/>
    <property type="match status" value="1"/>
</dbReference>
<proteinExistence type="predicted"/>
<evidence type="ECO:0000259" key="2">
    <source>
        <dbReference type="Pfam" id="PF03468"/>
    </source>
</evidence>
<gene>
    <name evidence="4" type="ORF">MERR_LOCUS24491</name>
</gene>
<comment type="caution">
    <text evidence="4">The sequence shown here is derived from an EMBL/GenBank/DDBJ whole genome shotgun (WGS) entry which is preliminary data.</text>
</comment>
<dbReference type="EMBL" id="CACVBM020001173">
    <property type="protein sequence ID" value="CAA7037256.1"/>
    <property type="molecule type" value="Genomic_DNA"/>
</dbReference>
<evidence type="ECO:0000313" key="5">
    <source>
        <dbReference type="Proteomes" id="UP000467841"/>
    </source>
</evidence>
<dbReference type="GO" id="GO:0080188">
    <property type="term" value="P:gene silencing by siRNA-directed DNA methylation"/>
    <property type="evidence" value="ECO:0007669"/>
    <property type="project" value="InterPro"/>
</dbReference>
<dbReference type="Proteomes" id="UP000467841">
    <property type="component" value="Unassembled WGS sequence"/>
</dbReference>
<dbReference type="Pfam" id="PF03469">
    <property type="entry name" value="XH"/>
    <property type="match status" value="1"/>
</dbReference>
<feature type="domain" description="Factor of DNA methylation 1-5/IDN2" evidence="3">
    <location>
        <begin position="275"/>
        <end position="381"/>
    </location>
</feature>
<dbReference type="AlphaFoldDB" id="A0A6D2JJ16"/>
<dbReference type="InterPro" id="IPR038588">
    <property type="entry name" value="XS_domain_sf"/>
</dbReference>
<reference evidence="4" key="1">
    <citation type="submission" date="2020-01" db="EMBL/GenBank/DDBJ databases">
        <authorList>
            <person name="Mishra B."/>
        </authorList>
    </citation>
    <scope>NUCLEOTIDE SEQUENCE [LARGE SCALE GENOMIC DNA]</scope>
</reference>
<name>A0A6D2JJ16_9BRAS</name>
<keyword evidence="1" id="KW-0175">Coiled coil</keyword>
<evidence type="ECO:0000256" key="1">
    <source>
        <dbReference type="SAM" id="Coils"/>
    </source>
</evidence>
<feature type="coiled-coil region" evidence="1">
    <location>
        <begin position="152"/>
        <end position="240"/>
    </location>
</feature>
<dbReference type="OrthoDB" id="1892195at2759"/>
<evidence type="ECO:0008006" key="6">
    <source>
        <dbReference type="Google" id="ProtNLM"/>
    </source>
</evidence>
<protein>
    <recommendedName>
        <fullName evidence="6">XS domain-containing protein</fullName>
    </recommendedName>
</protein>
<keyword evidence="5" id="KW-1185">Reference proteome</keyword>
<feature type="domain" description="XS" evidence="2">
    <location>
        <begin position="6"/>
        <end position="120"/>
    </location>
</feature>
<dbReference type="Pfam" id="PF03468">
    <property type="entry name" value="XS"/>
    <property type="match status" value="1"/>
</dbReference>
<dbReference type="InterPro" id="IPR005379">
    <property type="entry name" value="FDM1-5/IDN2_XH"/>
</dbReference>
<evidence type="ECO:0000259" key="3">
    <source>
        <dbReference type="Pfam" id="PF03469"/>
    </source>
</evidence>
<organism evidence="4 5">
    <name type="scientific">Microthlaspi erraticum</name>
    <dbReference type="NCBI Taxonomy" id="1685480"/>
    <lineage>
        <taxon>Eukaryota</taxon>
        <taxon>Viridiplantae</taxon>
        <taxon>Streptophyta</taxon>
        <taxon>Embryophyta</taxon>
        <taxon>Tracheophyta</taxon>
        <taxon>Spermatophyta</taxon>
        <taxon>Magnoliopsida</taxon>
        <taxon>eudicotyledons</taxon>
        <taxon>Gunneridae</taxon>
        <taxon>Pentapetalae</taxon>
        <taxon>rosids</taxon>
        <taxon>malvids</taxon>
        <taxon>Brassicales</taxon>
        <taxon>Brassicaceae</taxon>
        <taxon>Coluteocarpeae</taxon>
        <taxon>Microthlaspi</taxon>
    </lineage>
</organism>
<dbReference type="InterPro" id="IPR045177">
    <property type="entry name" value="FDM1-5/IDN2"/>
</dbReference>
<sequence>MKKNGEESYVWPWVGVVANITEVNERTGRREGRSCSGISDKLTQKGFNPKRVKPVWSKAGHSGFALVEFTKDFQGFENAVKFERSFEQDRHGKKDWKNNGIHTRGAKLYGWVAREEDYNSWGIVGAKVKKGRDLRSISQIEEGEKRQTNQLVDYLSQTIEKNEKRKEVLENENNEASLVLDGLELHNLQLHRTYQEGIEKMDMNVMELYNNVIQEYENSMKELQTETKKLDERETKIEQRETNKNKDVIDKSRLDVEMFWDMNQNLVSGENIRVKRLGQLHPETFFPAMMREHGCSKSRAEIEAEAEELCSLWEAQIGDVQWHPFKILESDGPPKRIVVKDDEKVLKLKYDYGERVCDEVVRAKEEIEDHNASGSFVTLEL</sequence>
<dbReference type="PANTHER" id="PTHR21596">
    <property type="entry name" value="RIBONUCLEASE P SUBUNIT P38"/>
    <property type="match status" value="1"/>
</dbReference>
<dbReference type="InterPro" id="IPR005380">
    <property type="entry name" value="XS_domain"/>
</dbReference>
<accession>A0A6D2JJ16</accession>